<keyword evidence="3" id="KW-1185">Reference proteome</keyword>
<reference evidence="3" key="1">
    <citation type="submission" date="2015-04" db="EMBL/GenBank/DDBJ databases">
        <authorList>
            <person name="Schardt J."/>
            <person name="Mueller-Herbst S."/>
            <person name="Scherer S."/>
            <person name="Huptas C."/>
        </authorList>
    </citation>
    <scope>NUCLEOTIDE SEQUENCE [LARGE SCALE GENOMIC DNA]</scope>
    <source>
        <strain evidence="3">Kiel-L1</strain>
    </source>
</reference>
<feature type="domain" description="Ribosomal protein eL8/eL30/eS12/Gadd45" evidence="1">
    <location>
        <begin position="4"/>
        <end position="94"/>
    </location>
</feature>
<evidence type="ECO:0000313" key="3">
    <source>
        <dbReference type="Proteomes" id="UP000257055"/>
    </source>
</evidence>
<sequence length="99" mass="10852">MDEKFLQLLGLANRAKKITTGEELVLKAVRSGKASLVVLADDVSSGTEKKVRNKCEYYDVPLQKKFTREELGGAIGKETRAVIGILDKGFAKKLNELLG</sequence>
<gene>
    <name evidence="2" type="ORF">UR08_05370</name>
</gene>
<comment type="caution">
    <text evidence="2">The sequence shown here is derived from an EMBL/GenBank/DDBJ whole genome shotgun (WGS) entry which is preliminary data.</text>
</comment>
<dbReference type="NCBIfam" id="NF005825">
    <property type="entry name" value="PRK07714.1"/>
    <property type="match status" value="1"/>
</dbReference>
<dbReference type="Gene3D" id="3.30.1330.30">
    <property type="match status" value="1"/>
</dbReference>
<dbReference type="Proteomes" id="UP000257055">
    <property type="component" value="Unassembled WGS sequence"/>
</dbReference>
<dbReference type="AlphaFoldDB" id="A0A3D8TV86"/>
<protein>
    <submittedName>
        <fullName evidence="2">50S ribosomal protein L7</fullName>
    </submittedName>
</protein>
<dbReference type="EMBL" id="LARY01000001">
    <property type="protein sequence ID" value="RDX02928.1"/>
    <property type="molecule type" value="Genomic_DNA"/>
</dbReference>
<dbReference type="InterPro" id="IPR004038">
    <property type="entry name" value="Ribosomal_eL8/eL30/eS12/Gad45"/>
</dbReference>
<organism evidence="2 3">
    <name type="scientific">Listeria kieliensis</name>
    <dbReference type="NCBI Taxonomy" id="1621700"/>
    <lineage>
        <taxon>Bacteria</taxon>
        <taxon>Bacillati</taxon>
        <taxon>Bacillota</taxon>
        <taxon>Bacilli</taxon>
        <taxon>Bacillales</taxon>
        <taxon>Listeriaceae</taxon>
        <taxon>Listeria</taxon>
    </lineage>
</organism>
<name>A0A3D8TV86_9LIST</name>
<proteinExistence type="predicted"/>
<keyword evidence="2" id="KW-0689">Ribosomal protein</keyword>
<dbReference type="Pfam" id="PF01248">
    <property type="entry name" value="Ribosomal_L7Ae"/>
    <property type="match status" value="1"/>
</dbReference>
<evidence type="ECO:0000259" key="1">
    <source>
        <dbReference type="Pfam" id="PF01248"/>
    </source>
</evidence>
<keyword evidence="2" id="KW-0687">Ribonucleoprotein</keyword>
<dbReference type="SUPFAM" id="SSF55315">
    <property type="entry name" value="L30e-like"/>
    <property type="match status" value="1"/>
</dbReference>
<dbReference type="RefSeq" id="WP_115752618.1">
    <property type="nucleotide sequence ID" value="NZ_LARY01000001.1"/>
</dbReference>
<dbReference type="InterPro" id="IPR029064">
    <property type="entry name" value="Ribosomal_eL30-like_sf"/>
</dbReference>
<dbReference type="GO" id="GO:0005840">
    <property type="term" value="C:ribosome"/>
    <property type="evidence" value="ECO:0007669"/>
    <property type="project" value="UniProtKB-KW"/>
</dbReference>
<accession>A0A3D8TV86</accession>
<evidence type="ECO:0000313" key="2">
    <source>
        <dbReference type="EMBL" id="RDX02928.1"/>
    </source>
</evidence>